<feature type="transmembrane region" description="Helical" evidence="1">
    <location>
        <begin position="9"/>
        <end position="29"/>
    </location>
</feature>
<protein>
    <submittedName>
        <fullName evidence="2">Two-component system sensor histidine kinase</fullName>
    </submittedName>
</protein>
<accession>A0A517D2D0</accession>
<keyword evidence="1" id="KW-0812">Transmembrane</keyword>
<keyword evidence="1" id="KW-1133">Transmembrane helix</keyword>
<dbReference type="Gene3D" id="1.20.5.1040">
    <property type="entry name" value="Sensor protein qsec"/>
    <property type="match status" value="1"/>
</dbReference>
<evidence type="ECO:0000313" key="2">
    <source>
        <dbReference type="EMBL" id="QDR71496.1"/>
    </source>
</evidence>
<feature type="non-terminal residue" evidence="2">
    <location>
        <position position="90"/>
    </location>
</feature>
<sequence length="90" mass="10641">MHYSLKKRLIWGTSIFSVILGCILIFSAYKVALQEVDEILDTQMKYLAERTAEHPLKTVSSKFDFHKTYHEEDLFIDIWAYKDQAHLSHH</sequence>
<dbReference type="PROSITE" id="PS51257">
    <property type="entry name" value="PROKAR_LIPOPROTEIN"/>
    <property type="match status" value="1"/>
</dbReference>
<gene>
    <name evidence="2" type="primary">pmrB</name>
</gene>
<dbReference type="EMBL" id="MH925083">
    <property type="protein sequence ID" value="QDR71496.1"/>
    <property type="molecule type" value="Genomic_DNA"/>
</dbReference>
<keyword evidence="2" id="KW-0808">Transferase</keyword>
<keyword evidence="1" id="KW-0472">Membrane</keyword>
<keyword evidence="2" id="KW-0418">Kinase</keyword>
<organism evidence="2">
    <name type="scientific">Acinetobacter baumannii</name>
    <dbReference type="NCBI Taxonomy" id="470"/>
    <lineage>
        <taxon>Bacteria</taxon>
        <taxon>Pseudomonadati</taxon>
        <taxon>Pseudomonadota</taxon>
        <taxon>Gammaproteobacteria</taxon>
        <taxon>Moraxellales</taxon>
        <taxon>Moraxellaceae</taxon>
        <taxon>Acinetobacter</taxon>
        <taxon>Acinetobacter calcoaceticus/baumannii complex</taxon>
    </lineage>
</organism>
<evidence type="ECO:0000256" key="1">
    <source>
        <dbReference type="SAM" id="Phobius"/>
    </source>
</evidence>
<dbReference type="AlphaFoldDB" id="A0A517D2D0"/>
<reference evidence="2" key="1">
    <citation type="submission" date="2018-09" db="EMBL/GenBank/DDBJ databases">
        <authorList>
            <person name="Pagal S."/>
            <person name="Saranathan R."/>
            <person name="Rani A."/>
            <person name="Tomar A."/>
            <person name="Arunkumar K.P."/>
            <person name="Prashanth K."/>
        </authorList>
    </citation>
    <scope>NUCLEOTIDE SEQUENCE</scope>
    <source>
        <strain evidence="2">AB15</strain>
    </source>
</reference>
<dbReference type="GO" id="GO:0016301">
    <property type="term" value="F:kinase activity"/>
    <property type="evidence" value="ECO:0007669"/>
    <property type="project" value="UniProtKB-KW"/>
</dbReference>
<proteinExistence type="predicted"/>
<name>A0A517D2D0_ACIBA</name>